<dbReference type="AlphaFoldDB" id="A0A1B1UEH1"/>
<sequence length="201" mass="21694">MRRRPIFSHLGRAMPFGIAVATVLVLSQPLVRGANSPVTIGGPFTLTSPDGTTVTDQTYRGKWLLVYFGFTSCPDSCPTALLEIAAALEDLGPDADKLQPLFITVDPQRDTSAVMGNYTHSFDPRIVGLTGTPQQIAAVAQEYGVYYAPHKSGPDAKNDLMDHSTYLYLMDPEGKFARGFDANTPGDRIAEAVRGAMAKAR</sequence>
<feature type="binding site" evidence="3">
    <location>
        <position position="73"/>
    </location>
    <ligand>
        <name>Cu cation</name>
        <dbReference type="ChEBI" id="CHEBI:23378"/>
    </ligand>
</feature>
<dbReference type="RefSeq" id="WP_065728409.1">
    <property type="nucleotide sequence ID" value="NZ_CP016428.1"/>
</dbReference>
<feature type="disulfide bond" description="Redox-active" evidence="4">
    <location>
        <begin position="73"/>
        <end position="77"/>
    </location>
</feature>
<keyword evidence="3" id="KW-0479">Metal-binding</keyword>
<dbReference type="FunFam" id="3.40.30.10:FF:000013">
    <property type="entry name" value="Blast:Protein SCO1 homolog, mitochondrial"/>
    <property type="match status" value="1"/>
</dbReference>
<evidence type="ECO:0000313" key="7">
    <source>
        <dbReference type="Proteomes" id="UP000092839"/>
    </source>
</evidence>
<dbReference type="PROSITE" id="PS51352">
    <property type="entry name" value="THIOREDOXIN_2"/>
    <property type="match status" value="1"/>
</dbReference>
<feature type="binding site" evidence="3">
    <location>
        <position position="163"/>
    </location>
    <ligand>
        <name>Cu cation</name>
        <dbReference type="ChEBI" id="CHEBI:23378"/>
    </ligand>
</feature>
<evidence type="ECO:0000256" key="1">
    <source>
        <dbReference type="ARBA" id="ARBA00010996"/>
    </source>
</evidence>
<feature type="binding site" evidence="3">
    <location>
        <position position="77"/>
    </location>
    <ligand>
        <name>Cu cation</name>
        <dbReference type="ChEBI" id="CHEBI:23378"/>
    </ligand>
</feature>
<dbReference type="STRING" id="1274631.LMTR13_14125"/>
<keyword evidence="2 3" id="KW-0186">Copper</keyword>
<dbReference type="PANTHER" id="PTHR12151:SF25">
    <property type="entry name" value="LINALOOL DEHYDRATASE_ISOMERASE DOMAIN-CONTAINING PROTEIN"/>
    <property type="match status" value="1"/>
</dbReference>
<dbReference type="OrthoDB" id="9790194at2"/>
<keyword evidence="4" id="KW-1015">Disulfide bond</keyword>
<organism evidence="6 7">
    <name type="scientific">Bradyrhizobium icense</name>
    <dbReference type="NCBI Taxonomy" id="1274631"/>
    <lineage>
        <taxon>Bacteria</taxon>
        <taxon>Pseudomonadati</taxon>
        <taxon>Pseudomonadota</taxon>
        <taxon>Alphaproteobacteria</taxon>
        <taxon>Hyphomicrobiales</taxon>
        <taxon>Nitrobacteraceae</taxon>
        <taxon>Bradyrhizobium</taxon>
    </lineage>
</organism>
<dbReference type="InterPro" id="IPR003782">
    <property type="entry name" value="SCO1/SenC"/>
</dbReference>
<dbReference type="Pfam" id="PF02630">
    <property type="entry name" value="SCO1-SenC"/>
    <property type="match status" value="1"/>
</dbReference>
<dbReference type="PANTHER" id="PTHR12151">
    <property type="entry name" value="ELECTRON TRANSPORT PROTIN SCO1/SENC FAMILY MEMBER"/>
    <property type="match status" value="1"/>
</dbReference>
<reference evidence="6 7" key="1">
    <citation type="submission" date="2016-07" db="EMBL/GenBank/DDBJ databases">
        <title>Complete genome sequence of Bradyrhizobium icense LMTR 13T, a potential inoculant strain isolated from lima bean (Phaseolus lunatus) in Peru.</title>
        <authorList>
            <person name="Ormeno-Orrillo E."/>
            <person name="Duran D."/>
            <person name="Rogel M.A."/>
            <person name="Rey L."/>
            <person name="Imperial J."/>
            <person name="Ruiz-Argueso T."/>
            <person name="Martinez-Romero E."/>
        </authorList>
    </citation>
    <scope>NUCLEOTIDE SEQUENCE [LARGE SCALE GENOMIC DNA]</scope>
    <source>
        <strain evidence="6 7">LMTR 13</strain>
    </source>
</reference>
<evidence type="ECO:0000259" key="5">
    <source>
        <dbReference type="PROSITE" id="PS51352"/>
    </source>
</evidence>
<dbReference type="KEGG" id="bic:LMTR13_14125"/>
<comment type="similarity">
    <text evidence="1">Belongs to the SCO1/2 family.</text>
</comment>
<dbReference type="EMBL" id="CP016428">
    <property type="protein sequence ID" value="ANW01141.1"/>
    <property type="molecule type" value="Genomic_DNA"/>
</dbReference>
<dbReference type="Proteomes" id="UP000092839">
    <property type="component" value="Chromosome"/>
</dbReference>
<evidence type="ECO:0000256" key="4">
    <source>
        <dbReference type="PIRSR" id="PIRSR603782-2"/>
    </source>
</evidence>
<proteinExistence type="inferred from homology"/>
<dbReference type="InterPro" id="IPR013766">
    <property type="entry name" value="Thioredoxin_domain"/>
</dbReference>
<evidence type="ECO:0000313" key="6">
    <source>
        <dbReference type="EMBL" id="ANW01141.1"/>
    </source>
</evidence>
<evidence type="ECO:0000256" key="2">
    <source>
        <dbReference type="ARBA" id="ARBA00023008"/>
    </source>
</evidence>
<protein>
    <submittedName>
        <fullName evidence="6">Electron transporter SenC</fullName>
    </submittedName>
</protein>
<dbReference type="GO" id="GO:0046872">
    <property type="term" value="F:metal ion binding"/>
    <property type="evidence" value="ECO:0007669"/>
    <property type="project" value="UniProtKB-KW"/>
</dbReference>
<feature type="domain" description="Thioredoxin" evidence="5">
    <location>
        <begin position="35"/>
        <end position="201"/>
    </location>
</feature>
<evidence type="ECO:0000256" key="3">
    <source>
        <dbReference type="PIRSR" id="PIRSR603782-1"/>
    </source>
</evidence>
<gene>
    <name evidence="6" type="ORF">LMTR13_14125</name>
</gene>
<dbReference type="Gene3D" id="3.40.30.10">
    <property type="entry name" value="Glutaredoxin"/>
    <property type="match status" value="1"/>
</dbReference>
<dbReference type="SUPFAM" id="SSF52833">
    <property type="entry name" value="Thioredoxin-like"/>
    <property type="match status" value="1"/>
</dbReference>
<dbReference type="CDD" id="cd02968">
    <property type="entry name" value="SCO"/>
    <property type="match status" value="1"/>
</dbReference>
<dbReference type="InterPro" id="IPR036249">
    <property type="entry name" value="Thioredoxin-like_sf"/>
</dbReference>
<accession>A0A1B1UEH1</accession>
<name>A0A1B1UEH1_9BRAD</name>
<keyword evidence="7" id="KW-1185">Reference proteome</keyword>